<dbReference type="PANTHER" id="PTHR30590:SF3">
    <property type="entry name" value="HYPOTHETICAL MEMBRANE SPANNING PROTEIN"/>
    <property type="match status" value="1"/>
</dbReference>
<feature type="transmembrane region" description="Helical" evidence="1">
    <location>
        <begin position="148"/>
        <end position="166"/>
    </location>
</feature>
<evidence type="ECO:0000259" key="2">
    <source>
        <dbReference type="Pfam" id="PF04235"/>
    </source>
</evidence>
<feature type="transmembrane region" description="Helical" evidence="1">
    <location>
        <begin position="29"/>
        <end position="49"/>
    </location>
</feature>
<evidence type="ECO:0000313" key="4">
    <source>
        <dbReference type="Proteomes" id="UP000564573"/>
    </source>
</evidence>
<dbReference type="AlphaFoldDB" id="A0A839XJQ8"/>
<proteinExistence type="predicted"/>
<feature type="transmembrane region" description="Helical" evidence="1">
    <location>
        <begin position="232"/>
        <end position="255"/>
    </location>
</feature>
<feature type="transmembrane region" description="Helical" evidence="1">
    <location>
        <begin position="172"/>
        <end position="188"/>
    </location>
</feature>
<name>A0A839XJQ8_9PSEU</name>
<gene>
    <name evidence="3" type="ORF">FB384_001885</name>
</gene>
<dbReference type="Proteomes" id="UP000564573">
    <property type="component" value="Unassembled WGS sequence"/>
</dbReference>
<organism evidence="3 4">
    <name type="scientific">Prauserella sediminis</name>
    <dbReference type="NCBI Taxonomy" id="577680"/>
    <lineage>
        <taxon>Bacteria</taxon>
        <taxon>Bacillati</taxon>
        <taxon>Actinomycetota</taxon>
        <taxon>Actinomycetes</taxon>
        <taxon>Pseudonocardiales</taxon>
        <taxon>Pseudonocardiaceae</taxon>
        <taxon>Prauserella</taxon>
        <taxon>Prauserella salsuginis group</taxon>
    </lineage>
</organism>
<feature type="transmembrane region" description="Helical" evidence="1">
    <location>
        <begin position="69"/>
        <end position="89"/>
    </location>
</feature>
<feature type="domain" description="DUF418" evidence="2">
    <location>
        <begin position="231"/>
        <end position="341"/>
    </location>
</feature>
<evidence type="ECO:0000313" key="3">
    <source>
        <dbReference type="EMBL" id="MBB3662981.1"/>
    </source>
</evidence>
<evidence type="ECO:0000256" key="1">
    <source>
        <dbReference type="SAM" id="Phobius"/>
    </source>
</evidence>
<protein>
    <submittedName>
        <fullName evidence="3">Putative membrane protein YeiB</fullName>
    </submittedName>
</protein>
<sequence>MSEGRLTHPHHSRRISVDSGHARIDELDVLRGFALCGILVVNIYQQVVFGGPGGQTGPAAMPPVVQLLFYERFLPIFATLFGVGFGIFLSRAATRSERPRLVLARRLLVLFAIGAVHFVFHPGEVLTAYAALGLVVLLPLSLLRGRAALIVAIVLLFLGSQFILGYGPIPGLLALGYALAVLGAPEALSARTGRIATGFGVFGCLAGLYAYLELTGADLPYVNVIGGPGGGVNLLPVAAAIATAFAYCCGLLLSLRTPAGTVISAVFAPMGRMALTNYLTQTALFLLLSPLVGIESGEDWAQIIVLTVAILALQAVWSTLWLRSFRYGPAEWLWRCLTWWQRAPMRR</sequence>
<comment type="caution">
    <text evidence="3">The sequence shown here is derived from an EMBL/GenBank/DDBJ whole genome shotgun (WGS) entry which is preliminary data.</text>
</comment>
<feature type="transmembrane region" description="Helical" evidence="1">
    <location>
        <begin position="300"/>
        <end position="322"/>
    </location>
</feature>
<keyword evidence="1" id="KW-0812">Transmembrane</keyword>
<dbReference type="InterPro" id="IPR007349">
    <property type="entry name" value="DUF418"/>
</dbReference>
<keyword evidence="1" id="KW-1133">Transmembrane helix</keyword>
<keyword evidence="1" id="KW-0472">Membrane</keyword>
<feature type="transmembrane region" description="Helical" evidence="1">
    <location>
        <begin position="126"/>
        <end position="143"/>
    </location>
</feature>
<dbReference type="EMBL" id="JACIBS010000001">
    <property type="protein sequence ID" value="MBB3662981.1"/>
    <property type="molecule type" value="Genomic_DNA"/>
</dbReference>
<dbReference type="InterPro" id="IPR052529">
    <property type="entry name" value="Bact_Transport_Assoc"/>
</dbReference>
<feature type="transmembrane region" description="Helical" evidence="1">
    <location>
        <begin position="101"/>
        <end position="120"/>
    </location>
</feature>
<keyword evidence="4" id="KW-1185">Reference proteome</keyword>
<dbReference type="RefSeq" id="WP_183781601.1">
    <property type="nucleotide sequence ID" value="NZ_JACIBS010000001.1"/>
</dbReference>
<reference evidence="3 4" key="1">
    <citation type="submission" date="2020-08" db="EMBL/GenBank/DDBJ databases">
        <title>Sequencing the genomes of 1000 actinobacteria strains.</title>
        <authorList>
            <person name="Klenk H.-P."/>
        </authorList>
    </citation>
    <scope>NUCLEOTIDE SEQUENCE [LARGE SCALE GENOMIC DNA]</scope>
    <source>
        <strain evidence="3 4">DSM 45267</strain>
    </source>
</reference>
<accession>A0A839XJQ8</accession>
<feature type="transmembrane region" description="Helical" evidence="1">
    <location>
        <begin position="195"/>
        <end position="212"/>
    </location>
</feature>
<dbReference type="Pfam" id="PF04235">
    <property type="entry name" value="DUF418"/>
    <property type="match status" value="1"/>
</dbReference>
<feature type="transmembrane region" description="Helical" evidence="1">
    <location>
        <begin position="275"/>
        <end position="294"/>
    </location>
</feature>
<dbReference type="PANTHER" id="PTHR30590">
    <property type="entry name" value="INNER MEMBRANE PROTEIN"/>
    <property type="match status" value="1"/>
</dbReference>